<evidence type="ECO:0000313" key="2">
    <source>
        <dbReference type="EMBL" id="MDW8549930.1"/>
    </source>
</evidence>
<sequence length="269" mass="31631">MNQKNLSITIKKFGKKNELVLLLFNGLFLILGLLSLFLNWRNAIAIILIFVLVFLDKKFRIKFSILSIIYVVSIILISQIPEIEFVEILATSILFSPLFFYKSSLESIKDYQKNDCFEVFYLDSSRLKCLHTEDNDYKSYALNPKQFLKTFRVNEINSFGFERNNLLIVTSKFIIRPRELNAQNIEKIQSFVEENFPDKLNLESEHHKALKNESEMYLSKLLLVLPLILVFIVIYFFCDNGRNQLVSYSSIAVTMLFYIFLIIKIKRKK</sequence>
<keyword evidence="1" id="KW-1133">Transmembrane helix</keyword>
<dbReference type="Proteomes" id="UP001204439">
    <property type="component" value="Unassembled WGS sequence"/>
</dbReference>
<keyword evidence="1" id="KW-0472">Membrane</keyword>
<evidence type="ECO:0000256" key="1">
    <source>
        <dbReference type="SAM" id="Phobius"/>
    </source>
</evidence>
<dbReference type="RefSeq" id="WP_063968228.1">
    <property type="nucleotide sequence ID" value="NZ_JAMXLT020000024.1"/>
</dbReference>
<reference evidence="2 3" key="1">
    <citation type="submission" date="2023-11" db="EMBL/GenBank/DDBJ databases">
        <title>First isolation, identification, and characterization of non-pathogenic Epilithonimonas ginsengisoli isolated from diseased farmed rainbow trout (Oncorhynchus mykiss) in Chile.</title>
        <authorList>
            <person name="Miranda C.D."/>
            <person name="Irgang R."/>
            <person name="Concha C."/>
            <person name="Rojas R."/>
            <person name="Avendano R."/>
        </authorList>
    </citation>
    <scope>NUCLEOTIDE SEQUENCE [LARGE SCALE GENOMIC DNA]</scope>
    <source>
        <strain evidence="2 3">FP99</strain>
    </source>
</reference>
<evidence type="ECO:0000313" key="3">
    <source>
        <dbReference type="Proteomes" id="UP001204439"/>
    </source>
</evidence>
<comment type="caution">
    <text evidence="2">The sequence shown here is derived from an EMBL/GenBank/DDBJ whole genome shotgun (WGS) entry which is preliminary data.</text>
</comment>
<feature type="transmembrane region" description="Helical" evidence="1">
    <location>
        <begin position="59"/>
        <end position="77"/>
    </location>
</feature>
<dbReference type="EMBL" id="JAMXLT020000024">
    <property type="protein sequence ID" value="MDW8549930.1"/>
    <property type="molecule type" value="Genomic_DNA"/>
</dbReference>
<gene>
    <name evidence="2" type="ORF">NG800_013475</name>
</gene>
<feature type="transmembrane region" description="Helical" evidence="1">
    <location>
        <begin position="83"/>
        <end position="101"/>
    </location>
</feature>
<accession>A0ABU4JJQ9</accession>
<feature type="transmembrane region" description="Helical" evidence="1">
    <location>
        <begin position="217"/>
        <end position="237"/>
    </location>
</feature>
<proteinExistence type="predicted"/>
<feature type="transmembrane region" description="Helical" evidence="1">
    <location>
        <begin position="243"/>
        <end position="263"/>
    </location>
</feature>
<evidence type="ECO:0008006" key="4">
    <source>
        <dbReference type="Google" id="ProtNLM"/>
    </source>
</evidence>
<feature type="transmembrane region" description="Helical" evidence="1">
    <location>
        <begin position="20"/>
        <end position="38"/>
    </location>
</feature>
<organism evidence="2 3">
    <name type="scientific">Epilithonimonas ginsengisoli</name>
    <dbReference type="NCBI Taxonomy" id="1245592"/>
    <lineage>
        <taxon>Bacteria</taxon>
        <taxon>Pseudomonadati</taxon>
        <taxon>Bacteroidota</taxon>
        <taxon>Flavobacteriia</taxon>
        <taxon>Flavobacteriales</taxon>
        <taxon>Weeksellaceae</taxon>
        <taxon>Chryseobacterium group</taxon>
        <taxon>Epilithonimonas</taxon>
    </lineage>
</organism>
<name>A0ABU4JJQ9_9FLAO</name>
<keyword evidence="3" id="KW-1185">Reference proteome</keyword>
<keyword evidence="1" id="KW-0812">Transmembrane</keyword>
<protein>
    <recommendedName>
        <fullName evidence="4">YcxB family protein</fullName>
    </recommendedName>
</protein>